<feature type="signal peptide" evidence="2">
    <location>
        <begin position="1"/>
        <end position="25"/>
    </location>
</feature>
<gene>
    <name evidence="4" type="ORF">A3F55_02910</name>
</gene>
<feature type="chain" id="PRO_5009515438" description="SCP domain-containing protein" evidence="2">
    <location>
        <begin position="26"/>
        <end position="223"/>
    </location>
</feature>
<dbReference type="Pfam" id="PF00188">
    <property type="entry name" value="CAP"/>
    <property type="match status" value="1"/>
</dbReference>
<dbReference type="SUPFAM" id="SSF55797">
    <property type="entry name" value="PR-1-like"/>
    <property type="match status" value="1"/>
</dbReference>
<feature type="region of interest" description="Disordered" evidence="1">
    <location>
        <begin position="57"/>
        <end position="78"/>
    </location>
</feature>
<dbReference type="CDD" id="cd05379">
    <property type="entry name" value="CAP_bacterial"/>
    <property type="match status" value="1"/>
</dbReference>
<comment type="caution">
    <text evidence="4">The sequence shown here is derived from an EMBL/GenBank/DDBJ whole genome shotgun (WGS) entry which is preliminary data.</text>
</comment>
<accession>A0A1F4XTK5</accession>
<dbReference type="InterPro" id="IPR014044">
    <property type="entry name" value="CAP_dom"/>
</dbReference>
<dbReference type="InterPro" id="IPR035940">
    <property type="entry name" value="CAP_sf"/>
</dbReference>
<evidence type="ECO:0000259" key="3">
    <source>
        <dbReference type="Pfam" id="PF00188"/>
    </source>
</evidence>
<sequence>MRALLYIFLIALLLWASAMWENAHAPVVVVTSPQEEPVQEPETSPTSEIVVEVAEEAPLSKEDTPVGASNLPTPPPEPKQVTYDEAYVEQLELAVHNRINEERIREGLNALEYDDVLAQVAAYHSTDMAANDYFAHEDKDGCDSACRVTSAGYKWRMVGENLFLLKREYHFSAEGASAVVVAGWMGSPGHRENMFEPDFTHEGIGVVILGDSIYVTEVLAKPR</sequence>
<dbReference type="PANTHER" id="PTHR31157:SF1">
    <property type="entry name" value="SCP DOMAIN-CONTAINING PROTEIN"/>
    <property type="match status" value="1"/>
</dbReference>
<evidence type="ECO:0000313" key="4">
    <source>
        <dbReference type="EMBL" id="OGC84944.1"/>
    </source>
</evidence>
<feature type="domain" description="SCP" evidence="3">
    <location>
        <begin position="97"/>
        <end position="214"/>
    </location>
</feature>
<evidence type="ECO:0000313" key="5">
    <source>
        <dbReference type="Proteomes" id="UP000178091"/>
    </source>
</evidence>
<protein>
    <recommendedName>
        <fullName evidence="3">SCP domain-containing protein</fullName>
    </recommendedName>
</protein>
<evidence type="ECO:0000256" key="2">
    <source>
        <dbReference type="SAM" id="SignalP"/>
    </source>
</evidence>
<reference evidence="4 5" key="1">
    <citation type="journal article" date="2016" name="Nat. Commun.">
        <title>Thousands of microbial genomes shed light on interconnected biogeochemical processes in an aquifer system.</title>
        <authorList>
            <person name="Anantharaman K."/>
            <person name="Brown C.T."/>
            <person name="Hug L.A."/>
            <person name="Sharon I."/>
            <person name="Castelle C.J."/>
            <person name="Probst A.J."/>
            <person name="Thomas B.C."/>
            <person name="Singh A."/>
            <person name="Wilkins M.J."/>
            <person name="Karaoz U."/>
            <person name="Brodie E.L."/>
            <person name="Williams K.H."/>
            <person name="Hubbard S.S."/>
            <person name="Banfield J.F."/>
        </authorList>
    </citation>
    <scope>NUCLEOTIDE SEQUENCE [LARGE SCALE GENOMIC DNA]</scope>
</reference>
<dbReference type="Gene3D" id="3.40.33.10">
    <property type="entry name" value="CAP"/>
    <property type="match status" value="1"/>
</dbReference>
<evidence type="ECO:0000256" key="1">
    <source>
        <dbReference type="SAM" id="MobiDB-lite"/>
    </source>
</evidence>
<proteinExistence type="predicted"/>
<dbReference type="PANTHER" id="PTHR31157">
    <property type="entry name" value="SCP DOMAIN-CONTAINING PROTEIN"/>
    <property type="match status" value="1"/>
</dbReference>
<dbReference type="Proteomes" id="UP000178091">
    <property type="component" value="Unassembled WGS sequence"/>
</dbReference>
<dbReference type="AlphaFoldDB" id="A0A1F4XTK5"/>
<keyword evidence="2" id="KW-0732">Signal</keyword>
<dbReference type="EMBL" id="MEWW01000007">
    <property type="protein sequence ID" value="OGC84944.1"/>
    <property type="molecule type" value="Genomic_DNA"/>
</dbReference>
<organism evidence="4 5">
    <name type="scientific">Candidatus Adlerbacteria bacterium RIFCSPHIGHO2_12_FULL_53_18</name>
    <dbReference type="NCBI Taxonomy" id="1797242"/>
    <lineage>
        <taxon>Bacteria</taxon>
        <taxon>Candidatus Adleribacteriota</taxon>
    </lineage>
</organism>
<name>A0A1F4XTK5_9BACT</name>